<dbReference type="InterPro" id="IPR020568">
    <property type="entry name" value="Ribosomal_Su5_D2-typ_SF"/>
</dbReference>
<evidence type="ECO:0000313" key="7">
    <source>
        <dbReference type="EMBL" id="BBU68240.1"/>
    </source>
</evidence>
<comment type="similarity">
    <text evidence="6">Belongs to the RnpA family.</text>
</comment>
<dbReference type="EMBL" id="AP022345">
    <property type="protein sequence ID" value="BBU68240.1"/>
    <property type="molecule type" value="Genomic_DNA"/>
</dbReference>
<dbReference type="GO" id="GO:0004526">
    <property type="term" value="F:ribonuclease P activity"/>
    <property type="evidence" value="ECO:0007669"/>
    <property type="project" value="UniProtKB-UniRule"/>
</dbReference>
<dbReference type="InterPro" id="IPR000100">
    <property type="entry name" value="RNase_P"/>
</dbReference>
<dbReference type="GO" id="GO:0030677">
    <property type="term" value="C:ribonuclease P complex"/>
    <property type="evidence" value="ECO:0007669"/>
    <property type="project" value="TreeGrafter"/>
</dbReference>
<dbReference type="InterPro" id="IPR014721">
    <property type="entry name" value="Ribsml_uS5_D2-typ_fold_subgr"/>
</dbReference>
<evidence type="ECO:0000313" key="8">
    <source>
        <dbReference type="Proteomes" id="UP000463961"/>
    </source>
</evidence>
<dbReference type="OrthoDB" id="398329at2"/>
<keyword evidence="1 6" id="KW-0819">tRNA processing</keyword>
<dbReference type="RefSeq" id="WP_162048830.1">
    <property type="nucleotide sequence ID" value="NZ_AP022345.1"/>
</dbReference>
<comment type="function">
    <text evidence="6">RNaseP catalyzes the removal of the 5'-leader sequence from pre-tRNA to produce the mature 5'-terminus. It can also cleave other RNA substrates such as 4.5S RNA. The protein component plays an auxiliary but essential role in vivo by binding to the 5'-leader sequence and broadening the substrate specificity of the ribozyme.</text>
</comment>
<keyword evidence="5 6" id="KW-0694">RNA-binding</keyword>
<evidence type="ECO:0000256" key="1">
    <source>
        <dbReference type="ARBA" id="ARBA00022694"/>
    </source>
</evidence>
<evidence type="ECO:0000256" key="3">
    <source>
        <dbReference type="ARBA" id="ARBA00022759"/>
    </source>
</evidence>
<dbReference type="GO" id="GO:0001682">
    <property type="term" value="P:tRNA 5'-leader removal"/>
    <property type="evidence" value="ECO:0007669"/>
    <property type="project" value="UniProtKB-UniRule"/>
</dbReference>
<evidence type="ECO:0000256" key="6">
    <source>
        <dbReference type="HAMAP-Rule" id="MF_00227"/>
    </source>
</evidence>
<dbReference type="EC" id="3.1.26.5" evidence="6"/>
<dbReference type="PANTHER" id="PTHR33992">
    <property type="entry name" value="RIBONUCLEASE P PROTEIN COMPONENT"/>
    <property type="match status" value="1"/>
</dbReference>
<evidence type="ECO:0000256" key="2">
    <source>
        <dbReference type="ARBA" id="ARBA00022722"/>
    </source>
</evidence>
<proteinExistence type="inferred from homology"/>
<keyword evidence="3 6" id="KW-0255">Endonuclease</keyword>
<sequence length="159" mass="18209">MSFTKIQSRFRFSRASRLLKPLEFQTVFDARKACRGQWLTVHRYQPSQSRACSDNEQTDLIESANPASRLGLIVAKRLVAASARRNLIRRVLREYFRTTPESFPPGDWIIRLHESPFRVKKGEAAPTRLQVVTGLRTDVTQLMNRIAGQIRKENPGSPS</sequence>
<dbReference type="Proteomes" id="UP000463961">
    <property type="component" value="Chromosome"/>
</dbReference>
<dbReference type="GO" id="GO:0042781">
    <property type="term" value="F:3'-tRNA processing endoribonuclease activity"/>
    <property type="evidence" value="ECO:0007669"/>
    <property type="project" value="TreeGrafter"/>
</dbReference>
<reference evidence="8" key="1">
    <citation type="submission" date="2020-01" db="EMBL/GenBank/DDBJ databases">
        <title>Phosphoaccumulans saitamaens gen. nov., sp. nov., a polyphosphate accumulating bacterium isolated from surface river water.</title>
        <authorList>
            <person name="Watanabe K."/>
            <person name="Suda W."/>
        </authorList>
    </citation>
    <scope>NUCLEOTIDE SEQUENCE [LARGE SCALE GENOMIC DNA]</scope>
    <source>
        <strain evidence="8">ICHIAU1</strain>
    </source>
</reference>
<keyword evidence="8" id="KW-1185">Reference proteome</keyword>
<dbReference type="AlphaFoldDB" id="A0A7R6R4L2"/>
<protein>
    <recommendedName>
        <fullName evidence="6">Ribonuclease P protein component</fullName>
        <shortName evidence="6">RNase P protein</shortName>
        <shortName evidence="6">RNaseP protein</shortName>
        <ecNumber evidence="6">3.1.26.5</ecNumber>
    </recommendedName>
    <alternativeName>
        <fullName evidence="6">Protein C5</fullName>
    </alternativeName>
</protein>
<gene>
    <name evidence="6" type="primary">rnpA</name>
    <name evidence="7" type="ORF">ICHIAU1_05230</name>
</gene>
<dbReference type="GO" id="GO:0000049">
    <property type="term" value="F:tRNA binding"/>
    <property type="evidence" value="ECO:0007669"/>
    <property type="project" value="UniProtKB-UniRule"/>
</dbReference>
<comment type="subunit">
    <text evidence="6">Consists of a catalytic RNA component (M1 or rnpB) and a protein subunit.</text>
</comment>
<dbReference type="HAMAP" id="MF_00227">
    <property type="entry name" value="RNase_P"/>
    <property type="match status" value="1"/>
</dbReference>
<dbReference type="Pfam" id="PF00825">
    <property type="entry name" value="Ribonuclease_P"/>
    <property type="match status" value="1"/>
</dbReference>
<keyword evidence="4 6" id="KW-0378">Hydrolase</keyword>
<accession>A0A7R6R4L2</accession>
<evidence type="ECO:0000256" key="4">
    <source>
        <dbReference type="ARBA" id="ARBA00022801"/>
    </source>
</evidence>
<name>A0A7R6R4L2_9RHOO</name>
<dbReference type="SUPFAM" id="SSF54211">
    <property type="entry name" value="Ribosomal protein S5 domain 2-like"/>
    <property type="match status" value="1"/>
</dbReference>
<evidence type="ECO:0000256" key="5">
    <source>
        <dbReference type="ARBA" id="ARBA00022884"/>
    </source>
</evidence>
<keyword evidence="2 6" id="KW-0540">Nuclease</keyword>
<organism evidence="7 8">
    <name type="scientific">Fluviibacter phosphoraccumulans</name>
    <dbReference type="NCBI Taxonomy" id="1751046"/>
    <lineage>
        <taxon>Bacteria</taxon>
        <taxon>Pseudomonadati</taxon>
        <taxon>Pseudomonadota</taxon>
        <taxon>Betaproteobacteria</taxon>
        <taxon>Rhodocyclales</taxon>
        <taxon>Fluviibacteraceae</taxon>
        <taxon>Fluviibacter</taxon>
    </lineage>
</organism>
<comment type="catalytic activity">
    <reaction evidence="6">
        <text>Endonucleolytic cleavage of RNA, removing 5'-extranucleotides from tRNA precursor.</text>
        <dbReference type="EC" id="3.1.26.5"/>
    </reaction>
</comment>
<dbReference type="Gene3D" id="3.30.230.10">
    <property type="match status" value="1"/>
</dbReference>
<dbReference type="PANTHER" id="PTHR33992:SF1">
    <property type="entry name" value="RIBONUCLEASE P PROTEIN COMPONENT"/>
    <property type="match status" value="1"/>
</dbReference>